<accession>A0ABT9E720</accession>
<dbReference type="RefSeq" id="WP_305106829.1">
    <property type="nucleotide sequence ID" value="NZ_JAUTWS010000038.1"/>
</dbReference>
<name>A0ABT9E720_9PROT</name>
<feature type="region of interest" description="Disordered" evidence="1">
    <location>
        <begin position="43"/>
        <end position="74"/>
    </location>
</feature>
<sequence length="74" mass="8182">MSHTVKFLTAWTCYNRGEVAHFPAAVAETLLATKVAEVVEQPMPEPAPELAQKAAAKKRANSKQSFSDRLVRKE</sequence>
<dbReference type="EMBL" id="JAUTWS010000038">
    <property type="protein sequence ID" value="MDO9711973.1"/>
    <property type="molecule type" value="Genomic_DNA"/>
</dbReference>
<evidence type="ECO:0000256" key="1">
    <source>
        <dbReference type="SAM" id="MobiDB-lite"/>
    </source>
</evidence>
<dbReference type="Proteomes" id="UP001243009">
    <property type="component" value="Unassembled WGS sequence"/>
</dbReference>
<evidence type="ECO:0000313" key="2">
    <source>
        <dbReference type="EMBL" id="MDO9711973.1"/>
    </source>
</evidence>
<gene>
    <name evidence="2" type="ORF">Q7A36_26760</name>
</gene>
<comment type="caution">
    <text evidence="2">The sequence shown here is derived from an EMBL/GenBank/DDBJ whole genome shotgun (WGS) entry which is preliminary data.</text>
</comment>
<organism evidence="2 3">
    <name type="scientific">Paracraurococcus lichenis</name>
    <dbReference type="NCBI Taxonomy" id="3064888"/>
    <lineage>
        <taxon>Bacteria</taxon>
        <taxon>Pseudomonadati</taxon>
        <taxon>Pseudomonadota</taxon>
        <taxon>Alphaproteobacteria</taxon>
        <taxon>Acetobacterales</taxon>
        <taxon>Roseomonadaceae</taxon>
        <taxon>Paracraurococcus</taxon>
    </lineage>
</organism>
<proteinExistence type="predicted"/>
<reference evidence="2 3" key="1">
    <citation type="submission" date="2023-08" db="EMBL/GenBank/DDBJ databases">
        <title>The draft genome sequence of Paracraurococcus sp. LOR1-02.</title>
        <authorList>
            <person name="Kingkaew E."/>
            <person name="Tanasupawat S."/>
        </authorList>
    </citation>
    <scope>NUCLEOTIDE SEQUENCE [LARGE SCALE GENOMIC DNA]</scope>
    <source>
        <strain evidence="2 3">LOR1-02</strain>
    </source>
</reference>
<keyword evidence="3" id="KW-1185">Reference proteome</keyword>
<protein>
    <submittedName>
        <fullName evidence="2">Uncharacterized protein</fullName>
    </submittedName>
</protein>
<evidence type="ECO:0000313" key="3">
    <source>
        <dbReference type="Proteomes" id="UP001243009"/>
    </source>
</evidence>